<evidence type="ECO:0000256" key="2">
    <source>
        <dbReference type="ARBA" id="ARBA00022723"/>
    </source>
</evidence>
<dbReference type="InterPro" id="IPR013022">
    <property type="entry name" value="Xyl_isomerase-like_TIM-brl"/>
</dbReference>
<sequence>MHIGSHLSASGGFLHMGQEALRMGADTFQFFTRNPRGGRAKEMNPQDAQALRRLMAEHTFAPIVAHAPYTLNACAAKPEVQAFALQTLQDDLARMEYLPGNFYNFHPGSHVGQGAQAGIEKIAAVLNKVLTPEQHTTVLLETMAGKGTEVGRSFEELRAVLDRVQLSEKMGVCLDTCHVFDAGYDIVHDLDGVLEAFDRIIGLERLRAVHLNDSKNTCGSHKDRHAAIGEGFIGMAALTRVLTHPALQDLPFLLETPQDTAGHAREIAALRAAVGEEN</sequence>
<dbReference type="PROSITE" id="PS51432">
    <property type="entry name" value="AP_NUCLEASE_F2_4"/>
    <property type="match status" value="1"/>
</dbReference>
<evidence type="ECO:0000313" key="10">
    <source>
        <dbReference type="Proteomes" id="UP001300604"/>
    </source>
</evidence>
<evidence type="ECO:0000256" key="6">
    <source>
        <dbReference type="ARBA" id="ARBA00023204"/>
    </source>
</evidence>
<keyword evidence="5 7" id="KW-0862">Zinc</keyword>
<evidence type="ECO:0000256" key="3">
    <source>
        <dbReference type="ARBA" id="ARBA00022763"/>
    </source>
</evidence>
<dbReference type="CDD" id="cd00019">
    <property type="entry name" value="AP2Ec"/>
    <property type="match status" value="1"/>
</dbReference>
<dbReference type="HAMAP" id="MF_00152">
    <property type="entry name" value="Nfo"/>
    <property type="match status" value="1"/>
</dbReference>
<dbReference type="InterPro" id="IPR018246">
    <property type="entry name" value="AP_endonuc_F2_Zn_BS"/>
</dbReference>
<keyword evidence="3 7" id="KW-0227">DNA damage</keyword>
<protein>
    <recommendedName>
        <fullName evidence="7">Probable endonuclease 4</fullName>
        <ecNumber evidence="7">3.1.21.2</ecNumber>
    </recommendedName>
    <alternativeName>
        <fullName evidence="7">Endodeoxyribonuclease IV</fullName>
    </alternativeName>
    <alternativeName>
        <fullName evidence="7">Endonuclease IV</fullName>
    </alternativeName>
</protein>
<dbReference type="PROSITE" id="PS00731">
    <property type="entry name" value="AP_NUCLEASE_F2_3"/>
    <property type="match status" value="1"/>
</dbReference>
<evidence type="ECO:0000256" key="1">
    <source>
        <dbReference type="ARBA" id="ARBA00005340"/>
    </source>
</evidence>
<feature type="binding site" evidence="7">
    <location>
        <position position="106"/>
    </location>
    <ligand>
        <name>Zn(2+)</name>
        <dbReference type="ChEBI" id="CHEBI:29105"/>
        <label>1</label>
    </ligand>
</feature>
<reference evidence="10" key="3">
    <citation type="submission" date="2024-06" db="EMBL/GenBank/DDBJ databases">
        <authorList>
            <person name="Zeng C."/>
        </authorList>
    </citation>
    <scope>NUCLEOTIDE SEQUENCE [LARGE SCALE GENOMIC DNA]</scope>
    <source>
        <strain evidence="10">ZCY20-5</strain>
    </source>
</reference>
<dbReference type="RefSeq" id="WP_275843890.1">
    <property type="nucleotide sequence ID" value="NZ_CP135996.1"/>
</dbReference>
<comment type="cofactor">
    <cofactor evidence="7">
        <name>Zn(2+)</name>
        <dbReference type="ChEBI" id="CHEBI:29105"/>
    </cofactor>
    <text evidence="7">Binds 3 Zn(2+) ions.</text>
</comment>
<gene>
    <name evidence="7" type="primary">nfo</name>
    <name evidence="9" type="ORF">PXC00_08700</name>
</gene>
<dbReference type="EMBL" id="CP135996">
    <property type="protein sequence ID" value="WOC31303.1"/>
    <property type="molecule type" value="Genomic_DNA"/>
</dbReference>
<feature type="binding site" evidence="7">
    <location>
        <position position="175"/>
    </location>
    <ligand>
        <name>Zn(2+)</name>
        <dbReference type="ChEBI" id="CHEBI:29105"/>
        <label>2</label>
    </ligand>
</feature>
<comment type="function">
    <text evidence="7">Endonuclease IV plays a role in DNA repair. It cleaves phosphodiester bonds at apurinic or apyrimidinic (AP) sites, generating a 3'-hydroxyl group and a 5'-terminal sugar phosphate.</text>
</comment>
<dbReference type="PANTHER" id="PTHR21445">
    <property type="entry name" value="ENDONUCLEASE IV ENDODEOXYRIBONUCLEASE IV"/>
    <property type="match status" value="1"/>
</dbReference>
<dbReference type="AlphaFoldDB" id="A0AA97H0C6"/>
<dbReference type="PROSITE" id="PS00730">
    <property type="entry name" value="AP_NUCLEASE_F2_2"/>
    <property type="match status" value="1"/>
</dbReference>
<feature type="binding site" evidence="7">
    <location>
        <position position="225"/>
    </location>
    <ligand>
        <name>Zn(2+)</name>
        <dbReference type="ChEBI" id="CHEBI:29105"/>
        <label>3</label>
    </ligand>
</feature>
<reference evidence="9 10" key="2">
    <citation type="submission" date="2024-06" db="EMBL/GenBank/DDBJ databases">
        <title>Caproicibacterium argilliputei sp. nov, a novel caproic acid producing anaerobic bacterium isolated from pit mud.</title>
        <authorList>
            <person name="Xia S."/>
        </authorList>
    </citation>
    <scope>NUCLEOTIDE SEQUENCE [LARGE SCALE GENOMIC DNA]</scope>
    <source>
        <strain evidence="9 10">ZCY20-5</strain>
    </source>
</reference>
<keyword evidence="7" id="KW-0255">Endonuclease</keyword>
<dbReference type="PANTHER" id="PTHR21445:SF0">
    <property type="entry name" value="APURINIC-APYRIMIDINIC ENDONUCLEASE"/>
    <property type="match status" value="1"/>
</dbReference>
<evidence type="ECO:0000256" key="5">
    <source>
        <dbReference type="ARBA" id="ARBA00022833"/>
    </source>
</evidence>
<dbReference type="NCBIfam" id="TIGR00587">
    <property type="entry name" value="nfo"/>
    <property type="match status" value="1"/>
</dbReference>
<feature type="binding site" evidence="7">
    <location>
        <position position="66"/>
    </location>
    <ligand>
        <name>Zn(2+)</name>
        <dbReference type="ChEBI" id="CHEBI:29105"/>
        <label>1</label>
    </ligand>
</feature>
<comment type="similarity">
    <text evidence="1 7">Belongs to the AP endonuclease 2 family.</text>
</comment>
<dbReference type="GO" id="GO:0003677">
    <property type="term" value="F:DNA binding"/>
    <property type="evidence" value="ECO:0007669"/>
    <property type="project" value="InterPro"/>
</dbReference>
<evidence type="ECO:0000256" key="7">
    <source>
        <dbReference type="HAMAP-Rule" id="MF_00152"/>
    </source>
</evidence>
<dbReference type="SMART" id="SM00518">
    <property type="entry name" value="AP2Ec"/>
    <property type="match status" value="1"/>
</dbReference>
<dbReference type="InterPro" id="IPR001719">
    <property type="entry name" value="AP_endonuc_2"/>
</dbReference>
<accession>A0AA97H0C6</accession>
<keyword evidence="6 7" id="KW-0234">DNA repair</keyword>
<keyword evidence="10" id="KW-1185">Reference proteome</keyword>
<feature type="binding site" evidence="7">
    <location>
        <position position="178"/>
    </location>
    <ligand>
        <name>Zn(2+)</name>
        <dbReference type="ChEBI" id="CHEBI:29105"/>
        <label>3</label>
    </ligand>
</feature>
<reference evidence="10" key="1">
    <citation type="submission" date="2024-06" db="EMBL/GenBank/DDBJ databases">
        <title>Caproicibacterium argilliputei sp. nov, a novel caproic acid producing anaerobic bacterium isolated from pit mud.</title>
        <authorList>
            <person name="Zeng C."/>
        </authorList>
    </citation>
    <scope>NUCLEOTIDE SEQUENCE [LARGE SCALE GENOMIC DNA]</scope>
    <source>
        <strain evidence="10">ZCY20-5</strain>
    </source>
</reference>
<comment type="catalytic activity">
    <reaction evidence="7">
        <text>Endonucleolytic cleavage to 5'-phosphooligonucleotide end-products.</text>
        <dbReference type="EC" id="3.1.21.2"/>
    </reaction>
</comment>
<feature type="binding site" evidence="7">
    <location>
        <position position="255"/>
    </location>
    <ligand>
        <name>Zn(2+)</name>
        <dbReference type="ChEBI" id="CHEBI:29105"/>
        <label>2</label>
    </ligand>
</feature>
<evidence type="ECO:0000256" key="4">
    <source>
        <dbReference type="ARBA" id="ARBA00022801"/>
    </source>
</evidence>
<feature type="binding site" evidence="7">
    <location>
        <position position="141"/>
    </location>
    <ligand>
        <name>Zn(2+)</name>
        <dbReference type="ChEBI" id="CHEBI:29105"/>
        <label>2</label>
    </ligand>
</feature>
<feature type="binding site" evidence="7">
    <location>
        <position position="223"/>
    </location>
    <ligand>
        <name>Zn(2+)</name>
        <dbReference type="ChEBI" id="CHEBI:29105"/>
        <label>3</label>
    </ligand>
</feature>
<dbReference type="Proteomes" id="UP001300604">
    <property type="component" value="Chromosome"/>
</dbReference>
<dbReference type="SUPFAM" id="SSF51658">
    <property type="entry name" value="Xylose isomerase-like"/>
    <property type="match status" value="1"/>
</dbReference>
<dbReference type="GO" id="GO:0008081">
    <property type="term" value="F:phosphoric diester hydrolase activity"/>
    <property type="evidence" value="ECO:0007669"/>
    <property type="project" value="TreeGrafter"/>
</dbReference>
<dbReference type="Gene3D" id="3.20.20.150">
    <property type="entry name" value="Divalent-metal-dependent TIM barrel enzymes"/>
    <property type="match status" value="1"/>
</dbReference>
<keyword evidence="4 7" id="KW-0378">Hydrolase</keyword>
<evidence type="ECO:0000259" key="8">
    <source>
        <dbReference type="Pfam" id="PF01261"/>
    </source>
</evidence>
<dbReference type="InterPro" id="IPR036237">
    <property type="entry name" value="Xyl_isomerase-like_sf"/>
</dbReference>
<dbReference type="Pfam" id="PF01261">
    <property type="entry name" value="AP_endonuc_2"/>
    <property type="match status" value="1"/>
</dbReference>
<feature type="binding site" evidence="7">
    <location>
        <position position="210"/>
    </location>
    <ligand>
        <name>Zn(2+)</name>
        <dbReference type="ChEBI" id="CHEBI:29105"/>
        <label>2</label>
    </ligand>
</feature>
<dbReference type="GO" id="GO:0008833">
    <property type="term" value="F:deoxyribonuclease IV (phage-T4-induced) activity"/>
    <property type="evidence" value="ECO:0007669"/>
    <property type="project" value="UniProtKB-UniRule"/>
</dbReference>
<dbReference type="KEGG" id="carl:PXC00_08700"/>
<dbReference type="GO" id="GO:0006284">
    <property type="term" value="P:base-excision repair"/>
    <property type="evidence" value="ECO:0007669"/>
    <property type="project" value="TreeGrafter"/>
</dbReference>
<dbReference type="GO" id="GO:0008270">
    <property type="term" value="F:zinc ion binding"/>
    <property type="evidence" value="ECO:0007669"/>
    <property type="project" value="UniProtKB-UniRule"/>
</dbReference>
<keyword evidence="7" id="KW-0540">Nuclease</keyword>
<evidence type="ECO:0000313" key="9">
    <source>
        <dbReference type="EMBL" id="WOC31303.1"/>
    </source>
</evidence>
<dbReference type="GO" id="GO:0003906">
    <property type="term" value="F:DNA-(apurinic or apyrimidinic site) endonuclease activity"/>
    <property type="evidence" value="ECO:0007669"/>
    <property type="project" value="TreeGrafter"/>
</dbReference>
<organism evidence="9 10">
    <name type="scientific">Caproicibacterium argilliputei</name>
    <dbReference type="NCBI Taxonomy" id="3030016"/>
    <lineage>
        <taxon>Bacteria</taxon>
        <taxon>Bacillati</taxon>
        <taxon>Bacillota</taxon>
        <taxon>Clostridia</taxon>
        <taxon>Eubacteriales</taxon>
        <taxon>Oscillospiraceae</taxon>
        <taxon>Caproicibacterium</taxon>
    </lineage>
</organism>
<keyword evidence="2 7" id="KW-0479">Metal-binding</keyword>
<dbReference type="FunFam" id="3.20.20.150:FF:000001">
    <property type="entry name" value="Probable endonuclease 4"/>
    <property type="match status" value="1"/>
</dbReference>
<feature type="binding site" evidence="7">
    <location>
        <position position="141"/>
    </location>
    <ligand>
        <name>Zn(2+)</name>
        <dbReference type="ChEBI" id="CHEBI:29105"/>
        <label>1</label>
    </ligand>
</feature>
<dbReference type="EC" id="3.1.21.2" evidence="7"/>
<proteinExistence type="inferred from homology"/>
<name>A0AA97H0C6_9FIRM</name>
<feature type="domain" description="Xylose isomerase-like TIM barrel" evidence="8">
    <location>
        <begin position="19"/>
        <end position="272"/>
    </location>
</feature>